<gene>
    <name evidence="1" type="ORF">N780_18965</name>
</gene>
<comment type="caution">
    <text evidence="1">The sequence shown here is derived from an EMBL/GenBank/DDBJ whole genome shotgun (WGS) entry which is preliminary data.</text>
</comment>
<dbReference type="EMBL" id="AVBG01000005">
    <property type="protein sequence ID" value="KGP91708.1"/>
    <property type="molecule type" value="Genomic_DNA"/>
</dbReference>
<protein>
    <recommendedName>
        <fullName evidence="3">YolD-like family protein</fullName>
    </recommendedName>
</protein>
<name>A0A0A2UY49_9BACI</name>
<proteinExistence type="predicted"/>
<sequence length="127" mass="14628">MGTYVLNVGGVVVEKERNIKKRGTIKWTSLMLSEHIEMLKEVWKEDERVKKGLIAEDKAVEIDFLIRRALNDSLPVRVCYFIGDSLREESVKVTAVDATDKKIKVIELTYKYECMVDIHAITDIEIL</sequence>
<evidence type="ECO:0000313" key="1">
    <source>
        <dbReference type="EMBL" id="KGP91708.1"/>
    </source>
</evidence>
<organism evidence="1 2">
    <name type="scientific">Pontibacillus chungwhensis BH030062</name>
    <dbReference type="NCBI Taxonomy" id="1385513"/>
    <lineage>
        <taxon>Bacteria</taxon>
        <taxon>Bacillati</taxon>
        <taxon>Bacillota</taxon>
        <taxon>Bacilli</taxon>
        <taxon>Bacillales</taxon>
        <taxon>Bacillaceae</taxon>
        <taxon>Pontibacillus</taxon>
    </lineage>
</organism>
<dbReference type="OrthoDB" id="1644322at2"/>
<dbReference type="RefSeq" id="WP_084599469.1">
    <property type="nucleotide sequence ID" value="NZ_AVBG01000005.1"/>
</dbReference>
<dbReference type="Pfam" id="PF08863">
    <property type="entry name" value="YolD"/>
    <property type="match status" value="1"/>
</dbReference>
<dbReference type="Proteomes" id="UP000030153">
    <property type="component" value="Unassembled WGS sequence"/>
</dbReference>
<evidence type="ECO:0000313" key="2">
    <source>
        <dbReference type="Proteomes" id="UP000030153"/>
    </source>
</evidence>
<reference evidence="1 2" key="1">
    <citation type="submission" date="2013-08" db="EMBL/GenBank/DDBJ databases">
        <title>Genome of Pontibacillus chungwhensis.</title>
        <authorList>
            <person name="Wang Q."/>
            <person name="Wang G."/>
        </authorList>
    </citation>
    <scope>NUCLEOTIDE SEQUENCE [LARGE SCALE GENOMIC DNA]</scope>
    <source>
        <strain evidence="1 2">BH030062</strain>
    </source>
</reference>
<dbReference type="InterPro" id="IPR014962">
    <property type="entry name" value="YolD"/>
</dbReference>
<accession>A0A0A2UY49</accession>
<dbReference type="AlphaFoldDB" id="A0A0A2UY49"/>
<evidence type="ECO:0008006" key="3">
    <source>
        <dbReference type="Google" id="ProtNLM"/>
    </source>
</evidence>
<keyword evidence="2" id="KW-1185">Reference proteome</keyword>